<accession>A0A183TLY4</accession>
<evidence type="ECO:0000256" key="4">
    <source>
        <dbReference type="ARBA" id="ARBA00022776"/>
    </source>
</evidence>
<gene>
    <name evidence="9" type="ORF">SSLN_LOCUS17482</name>
</gene>
<evidence type="ECO:0000256" key="3">
    <source>
        <dbReference type="ARBA" id="ARBA00022618"/>
    </source>
</evidence>
<evidence type="ECO:0000313" key="11">
    <source>
        <dbReference type="WBParaSite" id="SSLN_0001814601-mRNA-1"/>
    </source>
</evidence>
<keyword evidence="3" id="KW-0132">Cell division</keyword>
<dbReference type="AlphaFoldDB" id="A0A183TLY4"/>
<keyword evidence="5" id="KW-0226">DNA condensation</keyword>
<dbReference type="InterPro" id="IPR001943">
    <property type="entry name" value="UVR_dom"/>
</dbReference>
<protein>
    <submittedName>
        <fullName evidence="11">UVR domain-containing protein</fullName>
    </submittedName>
</protein>
<keyword evidence="4" id="KW-0498">Mitosis</keyword>
<dbReference type="WBParaSite" id="SSLN_0001814601-mRNA-1">
    <property type="protein sequence ID" value="SSLN_0001814601-mRNA-1"/>
    <property type="gene ID" value="SSLN_0001814601"/>
</dbReference>
<sequence length="511" mass="55308">MISELLDSAEEASVVSANPVAATNAMTTTVSDAAGREEETCAYAATPVVEAPNSVAHPNKGLTKAAERALRVRAAELRVKINELKDSLMQCISVQDFERASSLRDQCAMIEKEHSTILQELTGNVAPASATKAASANPPPTSEVAAPIPLSDVDAAVGEKRADDAEESDDETTAPEVKLVKSQTRYLSRLSADAILKANKMAAITVQQSPNLWTLPPSLRSLLYSLILPSVQHKDLAVRNQAILSLGLMCTMDLALSKQYLSIFYEAVKFDHATIGVTAIKCVVDLFLIFGLLPFLEVADTFEETDFDITDLELIKGPQTNTNCNGPTAKAGLSLRLLAPFLELMDSERSHLLLLKLLSGARVFVSILRIYSCIPSSQRRAAPASSPLSEVDPGVVVSLLVRLTDSSCLLSNLNAITNTTAKPDDGEAENRPPVRRNLPTENPCHDDLAMRLCNRVLNAPNSAEARLYIRVLGQLHLSLDKPGLYKDLLQLIEMIFKVSLIDLTVNISDLT</sequence>
<evidence type="ECO:0000313" key="9">
    <source>
        <dbReference type="EMBL" id="VDM03868.1"/>
    </source>
</evidence>
<dbReference type="Pfam" id="PF02151">
    <property type="entry name" value="UVR"/>
    <property type="match status" value="1"/>
</dbReference>
<proteinExistence type="predicted"/>
<dbReference type="GO" id="GO:0000793">
    <property type="term" value="C:condensed chromosome"/>
    <property type="evidence" value="ECO:0007669"/>
    <property type="project" value="TreeGrafter"/>
</dbReference>
<evidence type="ECO:0000259" key="8">
    <source>
        <dbReference type="PROSITE" id="PS50151"/>
    </source>
</evidence>
<dbReference type="PROSITE" id="PS50151">
    <property type="entry name" value="UVR"/>
    <property type="match status" value="1"/>
</dbReference>
<dbReference type="GO" id="GO:0007076">
    <property type="term" value="P:mitotic chromosome condensation"/>
    <property type="evidence" value="ECO:0007669"/>
    <property type="project" value="InterPro"/>
</dbReference>
<reference evidence="9 10" key="2">
    <citation type="submission" date="2018-11" db="EMBL/GenBank/DDBJ databases">
        <authorList>
            <consortium name="Pathogen Informatics"/>
        </authorList>
    </citation>
    <scope>NUCLEOTIDE SEQUENCE [LARGE SCALE GENOMIC DNA]</scope>
    <source>
        <strain evidence="9 10">NST_G2</strain>
    </source>
</reference>
<dbReference type="InterPro" id="IPR025977">
    <property type="entry name" value="Cnd3_C"/>
</dbReference>
<dbReference type="GO" id="GO:0000796">
    <property type="term" value="C:condensin complex"/>
    <property type="evidence" value="ECO:0007669"/>
    <property type="project" value="InterPro"/>
</dbReference>
<feature type="compositionally biased region" description="Basic and acidic residues" evidence="7">
    <location>
        <begin position="422"/>
        <end position="432"/>
    </location>
</feature>
<feature type="region of interest" description="Disordered" evidence="7">
    <location>
        <begin position="420"/>
        <end position="440"/>
    </location>
</feature>
<organism evidence="11">
    <name type="scientific">Schistocephalus solidus</name>
    <name type="common">Tapeworm</name>
    <dbReference type="NCBI Taxonomy" id="70667"/>
    <lineage>
        <taxon>Eukaryota</taxon>
        <taxon>Metazoa</taxon>
        <taxon>Spiralia</taxon>
        <taxon>Lophotrochozoa</taxon>
        <taxon>Platyhelminthes</taxon>
        <taxon>Cestoda</taxon>
        <taxon>Eucestoda</taxon>
        <taxon>Diphyllobothriidea</taxon>
        <taxon>Diphyllobothriidae</taxon>
        <taxon>Schistocephalus</taxon>
    </lineage>
</organism>
<dbReference type="GO" id="GO:0051301">
    <property type="term" value="P:cell division"/>
    <property type="evidence" value="ECO:0007669"/>
    <property type="project" value="UniProtKB-KW"/>
</dbReference>
<evidence type="ECO:0000256" key="7">
    <source>
        <dbReference type="SAM" id="MobiDB-lite"/>
    </source>
</evidence>
<keyword evidence="2" id="KW-0158">Chromosome</keyword>
<dbReference type="Pfam" id="PF12719">
    <property type="entry name" value="Cnd3"/>
    <property type="match status" value="2"/>
</dbReference>
<evidence type="ECO:0000256" key="5">
    <source>
        <dbReference type="ARBA" id="ARBA00023067"/>
    </source>
</evidence>
<evidence type="ECO:0000256" key="1">
    <source>
        <dbReference type="ARBA" id="ARBA00004286"/>
    </source>
</evidence>
<evidence type="ECO:0000256" key="2">
    <source>
        <dbReference type="ARBA" id="ARBA00022454"/>
    </source>
</evidence>
<feature type="region of interest" description="Disordered" evidence="7">
    <location>
        <begin position="129"/>
        <end position="150"/>
    </location>
</feature>
<keyword evidence="10" id="KW-1185">Reference proteome</keyword>
<reference evidence="11" key="1">
    <citation type="submission" date="2016-06" db="UniProtKB">
        <authorList>
            <consortium name="WormBaseParasite"/>
        </authorList>
    </citation>
    <scope>IDENTIFICATION</scope>
</reference>
<dbReference type="InterPro" id="IPR027165">
    <property type="entry name" value="CND3"/>
</dbReference>
<feature type="domain" description="UVR" evidence="8">
    <location>
        <begin position="78"/>
        <end position="113"/>
    </location>
</feature>
<dbReference type="Proteomes" id="UP000275846">
    <property type="component" value="Unassembled WGS sequence"/>
</dbReference>
<keyword evidence="6" id="KW-0131">Cell cycle</keyword>
<dbReference type="STRING" id="70667.A0A183TLY4"/>
<dbReference type="PANTHER" id="PTHR14418">
    <property type="entry name" value="CONDENSIN COMPLEX SUBUNIT 3-RELATED"/>
    <property type="match status" value="1"/>
</dbReference>
<evidence type="ECO:0000313" key="10">
    <source>
        <dbReference type="Proteomes" id="UP000275846"/>
    </source>
</evidence>
<dbReference type="EMBL" id="UYSU01042581">
    <property type="protein sequence ID" value="VDM03868.1"/>
    <property type="molecule type" value="Genomic_DNA"/>
</dbReference>
<dbReference type="OrthoDB" id="27187at2759"/>
<evidence type="ECO:0000256" key="6">
    <source>
        <dbReference type="ARBA" id="ARBA00023306"/>
    </source>
</evidence>
<name>A0A183TLY4_SCHSO</name>
<comment type="subcellular location">
    <subcellularLocation>
        <location evidence="1">Chromosome</location>
    </subcellularLocation>
</comment>
<dbReference type="GO" id="GO:0005737">
    <property type="term" value="C:cytoplasm"/>
    <property type="evidence" value="ECO:0007669"/>
    <property type="project" value="TreeGrafter"/>
</dbReference>
<dbReference type="PANTHER" id="PTHR14418:SF5">
    <property type="entry name" value="CONDENSIN COMPLEX SUBUNIT 3"/>
    <property type="match status" value="1"/>
</dbReference>